<evidence type="ECO:0000256" key="12">
    <source>
        <dbReference type="ARBA" id="ARBA00035585"/>
    </source>
</evidence>
<comment type="caution">
    <text evidence="15">The sequence shown here is derived from an EMBL/GenBank/DDBJ whole genome shotgun (WGS) entry which is preliminary data.</text>
</comment>
<feature type="transmembrane region" description="Helical" evidence="14">
    <location>
        <begin position="61"/>
        <end position="87"/>
    </location>
</feature>
<evidence type="ECO:0000256" key="6">
    <source>
        <dbReference type="ARBA" id="ARBA00022989"/>
    </source>
</evidence>
<keyword evidence="4 14" id="KW-0812">Transmembrane</keyword>
<feature type="binding site" evidence="14">
    <location>
        <position position="74"/>
    </location>
    <ligand>
        <name>Na(+)</name>
        <dbReference type="ChEBI" id="CHEBI:29101"/>
        <note>structural</note>
    </ligand>
</feature>
<name>A0A0R2A1X6_9LACO</name>
<keyword evidence="6 14" id="KW-1133">Transmembrane helix</keyword>
<evidence type="ECO:0000256" key="10">
    <source>
        <dbReference type="ARBA" id="ARBA00023303"/>
    </source>
</evidence>
<comment type="catalytic activity">
    <reaction evidence="12">
        <text>fluoride(in) = fluoride(out)</text>
        <dbReference type="Rhea" id="RHEA:76159"/>
        <dbReference type="ChEBI" id="CHEBI:17051"/>
    </reaction>
    <physiologicalReaction direction="left-to-right" evidence="12">
        <dbReference type="Rhea" id="RHEA:76160"/>
    </physiologicalReaction>
</comment>
<keyword evidence="9 14" id="KW-0472">Membrane</keyword>
<dbReference type="GO" id="GO:0140114">
    <property type="term" value="P:cellular detoxification of fluoride"/>
    <property type="evidence" value="ECO:0007669"/>
    <property type="project" value="UniProtKB-UniRule"/>
</dbReference>
<dbReference type="GO" id="GO:0005886">
    <property type="term" value="C:plasma membrane"/>
    <property type="evidence" value="ECO:0007669"/>
    <property type="project" value="UniProtKB-SubCell"/>
</dbReference>
<keyword evidence="10 14" id="KW-0407">Ion channel</keyword>
<evidence type="ECO:0000256" key="8">
    <source>
        <dbReference type="ARBA" id="ARBA00023065"/>
    </source>
</evidence>
<dbReference type="NCBIfam" id="TIGR00494">
    <property type="entry name" value="crcB"/>
    <property type="match status" value="1"/>
</dbReference>
<feature type="transmembrane region" description="Helical" evidence="14">
    <location>
        <begin position="94"/>
        <end position="115"/>
    </location>
</feature>
<keyword evidence="8 14" id="KW-0406">Ion transport</keyword>
<dbReference type="GO" id="GO:0046872">
    <property type="term" value="F:metal ion binding"/>
    <property type="evidence" value="ECO:0007669"/>
    <property type="project" value="UniProtKB-KW"/>
</dbReference>
<keyword evidence="7 14" id="KW-0915">Sodium</keyword>
<protein>
    <recommendedName>
        <fullName evidence="14">Fluoride-specific ion channel FluC</fullName>
    </recommendedName>
</protein>
<keyword evidence="2 14" id="KW-0813">Transport</keyword>
<dbReference type="RefSeq" id="WP_057780751.1">
    <property type="nucleotide sequence ID" value="NZ_AYYY01000063.1"/>
</dbReference>
<evidence type="ECO:0000256" key="1">
    <source>
        <dbReference type="ARBA" id="ARBA00004651"/>
    </source>
</evidence>
<evidence type="ECO:0000313" key="15">
    <source>
        <dbReference type="EMBL" id="KRM60533.1"/>
    </source>
</evidence>
<keyword evidence="3 14" id="KW-1003">Cell membrane</keyword>
<reference evidence="15 16" key="1">
    <citation type="journal article" date="2015" name="Genome Announc.">
        <title>Expanding the biotechnology potential of lactobacilli through comparative genomics of 213 strains and associated genera.</title>
        <authorList>
            <person name="Sun Z."/>
            <person name="Harris H.M."/>
            <person name="McCann A."/>
            <person name="Guo C."/>
            <person name="Argimon S."/>
            <person name="Zhang W."/>
            <person name="Yang X."/>
            <person name="Jeffery I.B."/>
            <person name="Cooney J.C."/>
            <person name="Kagawa T.F."/>
            <person name="Liu W."/>
            <person name="Song Y."/>
            <person name="Salvetti E."/>
            <person name="Wrobel A."/>
            <person name="Rasinkangas P."/>
            <person name="Parkhill J."/>
            <person name="Rea M.C."/>
            <person name="O'Sullivan O."/>
            <person name="Ritari J."/>
            <person name="Douillard F.P."/>
            <person name="Paul Ross R."/>
            <person name="Yang R."/>
            <person name="Briner A.E."/>
            <person name="Felis G.E."/>
            <person name="de Vos W.M."/>
            <person name="Barrangou R."/>
            <person name="Klaenhammer T.R."/>
            <person name="Caufield P.W."/>
            <person name="Cui Y."/>
            <person name="Zhang H."/>
            <person name="O'Toole P.W."/>
        </authorList>
    </citation>
    <scope>NUCLEOTIDE SEQUENCE [LARGE SCALE GENOMIC DNA]</scope>
    <source>
        <strain evidence="15 16">DSM 20634</strain>
    </source>
</reference>
<keyword evidence="5 14" id="KW-0479">Metal-binding</keyword>
<sequence length="116" mass="12510">MISGVLVGGGAALGAIARYDTTKWIKQQRASTFPVATLLINWLGALILGVVASHFNATTGWYALLGIGFCGGFTTFSTLSLETVVLIKQHYYRLAFYYVFATYVGGCILLAGGYWL</sequence>
<evidence type="ECO:0000256" key="11">
    <source>
        <dbReference type="ARBA" id="ARBA00035120"/>
    </source>
</evidence>
<dbReference type="PATRIC" id="fig|1423813.3.peg.634"/>
<dbReference type="OrthoDB" id="9815830at2"/>
<organism evidence="15 16">
    <name type="scientific">Paucilactobacillus vaccinostercus DSM 20634</name>
    <dbReference type="NCBI Taxonomy" id="1423813"/>
    <lineage>
        <taxon>Bacteria</taxon>
        <taxon>Bacillati</taxon>
        <taxon>Bacillota</taxon>
        <taxon>Bacilli</taxon>
        <taxon>Lactobacillales</taxon>
        <taxon>Lactobacillaceae</taxon>
        <taxon>Paucilactobacillus</taxon>
    </lineage>
</organism>
<evidence type="ECO:0000256" key="5">
    <source>
        <dbReference type="ARBA" id="ARBA00022723"/>
    </source>
</evidence>
<gene>
    <name evidence="14" type="primary">fluC</name>
    <name evidence="14" type="synonym">crcB</name>
    <name evidence="15" type="ORF">FC26_GL000623</name>
</gene>
<evidence type="ECO:0000256" key="2">
    <source>
        <dbReference type="ARBA" id="ARBA00022448"/>
    </source>
</evidence>
<dbReference type="STRING" id="1423813.FC26_GL000623"/>
<comment type="similarity">
    <text evidence="11 14">Belongs to the fluoride channel Fluc/FEX (TC 1.A.43) family.</text>
</comment>
<feature type="transmembrane region" description="Helical" evidence="14">
    <location>
        <begin position="33"/>
        <end position="55"/>
    </location>
</feature>
<feature type="binding site" evidence="14">
    <location>
        <position position="71"/>
    </location>
    <ligand>
        <name>Na(+)</name>
        <dbReference type="ChEBI" id="CHEBI:29101"/>
        <note>structural</note>
    </ligand>
</feature>
<evidence type="ECO:0000256" key="14">
    <source>
        <dbReference type="HAMAP-Rule" id="MF_00454"/>
    </source>
</evidence>
<dbReference type="Pfam" id="PF02537">
    <property type="entry name" value="CRCB"/>
    <property type="match status" value="1"/>
</dbReference>
<comment type="subcellular location">
    <subcellularLocation>
        <location evidence="1 14">Cell membrane</location>
        <topology evidence="1 14">Multi-pass membrane protein</topology>
    </subcellularLocation>
</comment>
<proteinExistence type="inferred from homology"/>
<evidence type="ECO:0000313" key="16">
    <source>
        <dbReference type="Proteomes" id="UP000051733"/>
    </source>
</evidence>
<dbReference type="EMBL" id="AYYY01000063">
    <property type="protein sequence ID" value="KRM60533.1"/>
    <property type="molecule type" value="Genomic_DNA"/>
</dbReference>
<evidence type="ECO:0000256" key="13">
    <source>
        <dbReference type="ARBA" id="ARBA00049940"/>
    </source>
</evidence>
<comment type="activity regulation">
    <text evidence="14">Na(+) is not transported, but it plays an essential structural role and its presence is essential for fluoride channel function.</text>
</comment>
<keyword evidence="16" id="KW-1185">Reference proteome</keyword>
<evidence type="ECO:0000256" key="9">
    <source>
        <dbReference type="ARBA" id="ARBA00023136"/>
    </source>
</evidence>
<dbReference type="Proteomes" id="UP000051733">
    <property type="component" value="Unassembled WGS sequence"/>
</dbReference>
<evidence type="ECO:0000256" key="4">
    <source>
        <dbReference type="ARBA" id="ARBA00022692"/>
    </source>
</evidence>
<accession>A0A0R2A1X6</accession>
<dbReference type="PANTHER" id="PTHR28259">
    <property type="entry name" value="FLUORIDE EXPORT PROTEIN 1-RELATED"/>
    <property type="match status" value="1"/>
</dbReference>
<dbReference type="PANTHER" id="PTHR28259:SF16">
    <property type="entry name" value="FLUORIDE-SPECIFIC ION CHANNEL FLUC 2"/>
    <property type="match status" value="1"/>
</dbReference>
<dbReference type="GO" id="GO:0062054">
    <property type="term" value="F:fluoride channel activity"/>
    <property type="evidence" value="ECO:0007669"/>
    <property type="project" value="UniProtKB-UniRule"/>
</dbReference>
<evidence type="ECO:0000256" key="3">
    <source>
        <dbReference type="ARBA" id="ARBA00022475"/>
    </source>
</evidence>
<evidence type="ECO:0000256" key="7">
    <source>
        <dbReference type="ARBA" id="ARBA00023053"/>
    </source>
</evidence>
<dbReference type="AlphaFoldDB" id="A0A0R2A1X6"/>
<comment type="function">
    <text evidence="13 14">Fluoride-specific ion channel. Important for reducing fluoride concentration in the cell, thus reducing its toxicity.</text>
</comment>
<dbReference type="HAMAP" id="MF_00454">
    <property type="entry name" value="FluC"/>
    <property type="match status" value="1"/>
</dbReference>
<dbReference type="InterPro" id="IPR003691">
    <property type="entry name" value="FluC"/>
</dbReference>